<dbReference type="EMBL" id="CAJDKC010000003">
    <property type="protein sequence ID" value="CAD0330018.1"/>
    <property type="molecule type" value="Genomic_DNA"/>
</dbReference>
<reference evidence="10 11" key="1">
    <citation type="submission" date="2020-07" db="EMBL/GenBank/DDBJ databases">
        <authorList>
            <person name="Pothier F. J."/>
        </authorList>
    </citation>
    <scope>NUCLEOTIDE SEQUENCE [LARGE SCALE GENOMIC DNA]</scope>
    <source>
        <strain evidence="10 11">CFBP 7900</strain>
    </source>
</reference>
<dbReference type="InterPro" id="IPR008979">
    <property type="entry name" value="Galactose-bd-like_sf"/>
</dbReference>
<keyword evidence="5 7" id="KW-0326">Glycosidase</keyword>
<dbReference type="GO" id="GO:0045493">
    <property type="term" value="P:xylan catabolic process"/>
    <property type="evidence" value="ECO:0007669"/>
    <property type="project" value="UniProtKB-KW"/>
</dbReference>
<proteinExistence type="inferred from homology"/>
<name>A0A6V7D9D6_9XANT</name>
<dbReference type="PANTHER" id="PTHR43772:SF2">
    <property type="entry name" value="PUTATIVE (AFU_ORTHOLOGUE AFUA_2G04480)-RELATED"/>
    <property type="match status" value="1"/>
</dbReference>
<evidence type="ECO:0000256" key="7">
    <source>
        <dbReference type="RuleBase" id="RU361187"/>
    </source>
</evidence>
<evidence type="ECO:0000256" key="6">
    <source>
        <dbReference type="PIRSR" id="PIRSR606710-2"/>
    </source>
</evidence>
<feature type="region of interest" description="Disordered" evidence="8">
    <location>
        <begin position="352"/>
        <end position="384"/>
    </location>
</feature>
<dbReference type="PANTHER" id="PTHR43772">
    <property type="entry name" value="ENDO-1,4-BETA-XYLANASE"/>
    <property type="match status" value="1"/>
</dbReference>
<evidence type="ECO:0000256" key="8">
    <source>
        <dbReference type="SAM" id="MobiDB-lite"/>
    </source>
</evidence>
<keyword evidence="9" id="KW-0732">Signal</keyword>
<evidence type="ECO:0008006" key="12">
    <source>
        <dbReference type="Google" id="ProtNLM"/>
    </source>
</evidence>
<dbReference type="SUPFAM" id="SSF75005">
    <property type="entry name" value="Arabinanase/levansucrase/invertase"/>
    <property type="match status" value="1"/>
</dbReference>
<keyword evidence="2" id="KW-0624">Polysaccharide degradation</keyword>
<keyword evidence="2" id="KW-0858">Xylan degradation</keyword>
<evidence type="ECO:0000256" key="2">
    <source>
        <dbReference type="ARBA" id="ARBA00022651"/>
    </source>
</evidence>
<dbReference type="InterPro" id="IPR052176">
    <property type="entry name" value="Glycosyl_Hydrlase_43_Enz"/>
</dbReference>
<dbReference type="Proteomes" id="UP000587508">
    <property type="component" value="Unassembled WGS sequence"/>
</dbReference>
<feature type="chain" id="PRO_5036394386" description="Glycosyl hydrolase family 43" evidence="9">
    <location>
        <begin position="25"/>
        <end position="545"/>
    </location>
</feature>
<comment type="similarity">
    <text evidence="1 7">Belongs to the glycosyl hydrolase 43 family.</text>
</comment>
<comment type="caution">
    <text evidence="10">The sequence shown here is derived from an EMBL/GenBank/DDBJ whole genome shotgun (WGS) entry which is preliminary data.</text>
</comment>
<gene>
    <name evidence="10" type="ORF">CFBP7900_18740</name>
</gene>
<keyword evidence="4" id="KW-0119">Carbohydrate metabolism</keyword>
<accession>A0A6V7D9D6</accession>
<evidence type="ECO:0000256" key="4">
    <source>
        <dbReference type="ARBA" id="ARBA00023277"/>
    </source>
</evidence>
<dbReference type="SUPFAM" id="SSF49785">
    <property type="entry name" value="Galactose-binding domain-like"/>
    <property type="match status" value="1"/>
</dbReference>
<dbReference type="GO" id="GO:0004553">
    <property type="term" value="F:hydrolase activity, hydrolyzing O-glycosyl compounds"/>
    <property type="evidence" value="ECO:0007669"/>
    <property type="project" value="InterPro"/>
</dbReference>
<dbReference type="Gene3D" id="2.115.10.20">
    <property type="entry name" value="Glycosyl hydrolase domain, family 43"/>
    <property type="match status" value="1"/>
</dbReference>
<dbReference type="Gene3D" id="2.60.120.260">
    <property type="entry name" value="Galactose-binding domain-like"/>
    <property type="match status" value="1"/>
</dbReference>
<dbReference type="InterPro" id="IPR006710">
    <property type="entry name" value="Glyco_hydro_43"/>
</dbReference>
<organism evidence="10 11">
    <name type="scientific">Xanthomonas hortorum pv. carotae</name>
    <dbReference type="NCBI Taxonomy" id="487904"/>
    <lineage>
        <taxon>Bacteria</taxon>
        <taxon>Pseudomonadati</taxon>
        <taxon>Pseudomonadota</taxon>
        <taxon>Gammaproteobacteria</taxon>
        <taxon>Lysobacterales</taxon>
        <taxon>Lysobacteraceae</taxon>
        <taxon>Xanthomonas</taxon>
    </lineage>
</organism>
<dbReference type="AlphaFoldDB" id="A0A6V7D9D6"/>
<keyword evidence="3 7" id="KW-0378">Hydrolase</keyword>
<feature type="site" description="Important for catalytic activity, responsible for pKa modulation of the active site Glu and correct orientation of both the proton donor and substrate" evidence="6">
    <location>
        <position position="200"/>
    </location>
</feature>
<feature type="compositionally biased region" description="Pro residues" evidence="8">
    <location>
        <begin position="28"/>
        <end position="38"/>
    </location>
</feature>
<sequence>MTRILTRVFALACAVSLASVPACAATPTPTPPPPPPPTTTTQTQTPGKRLHAPGNPILADGSTYSADPAPLVANGKLYILAGRDTAAPDQNAFVMPAWQMFVSSDPGSGQWMHYRDLLHPQQVFAWADKRYAYAAQIVQGPDGRYYLYAPVQQRNSPNPDPFAIGVAVADSPLGPWTDAHPQGPVVSQSVPGTNDIQNIDPTVLVDDDGRVYLYWGTFGALYGVELQRDMVSFKGTPVRVETLAGYFEAPWLFKRNGSYYLAYAANNAGRDSACTPTLYHACIAYASAPTALGPWTYRGIVLPPVSSTTSHPGIVAFNKQWYLVYHTADARGGGHFRRSVAIDRLEWDDSTQPARIRTVTPTRRPQPPTPPQRNQAPAAYATASNGPDIPPQYWMAALNDGIVKANPLPPQLWGSWTPNNPPQQWIQYSWSQPVTLDRTRIVFWADQPAGAQIGVAPPARWHLEFRKGGQWHPVQPSDSYGTRTDRYEAVSFAPVTTRCVRVVLEASGAGTRHAALAVQEWEVLAPQPQRLPAASAADSTHCDAP</sequence>
<feature type="compositionally biased region" description="Low complexity" evidence="8">
    <location>
        <begin position="353"/>
        <end position="363"/>
    </location>
</feature>
<dbReference type="RefSeq" id="WP_023904344.1">
    <property type="nucleotide sequence ID" value="NZ_CAJDKC010000003.1"/>
</dbReference>
<dbReference type="Pfam" id="PF04616">
    <property type="entry name" value="Glyco_hydro_43"/>
    <property type="match status" value="1"/>
</dbReference>
<evidence type="ECO:0000256" key="5">
    <source>
        <dbReference type="ARBA" id="ARBA00023295"/>
    </source>
</evidence>
<feature type="signal peptide" evidence="9">
    <location>
        <begin position="1"/>
        <end position="24"/>
    </location>
</feature>
<evidence type="ECO:0000256" key="1">
    <source>
        <dbReference type="ARBA" id="ARBA00009865"/>
    </source>
</evidence>
<feature type="region of interest" description="Disordered" evidence="8">
    <location>
        <begin position="24"/>
        <end position="54"/>
    </location>
</feature>
<protein>
    <recommendedName>
        <fullName evidence="12">Glycosyl hydrolase family 43</fullName>
    </recommendedName>
</protein>
<evidence type="ECO:0000313" key="10">
    <source>
        <dbReference type="EMBL" id="CAD0330018.1"/>
    </source>
</evidence>
<dbReference type="EMBL" id="CAJDKC010000003">
    <property type="protein sequence ID" value="CAD0330009.1"/>
    <property type="molecule type" value="Genomic_DNA"/>
</dbReference>
<evidence type="ECO:0000256" key="3">
    <source>
        <dbReference type="ARBA" id="ARBA00022801"/>
    </source>
</evidence>
<evidence type="ECO:0000313" key="11">
    <source>
        <dbReference type="Proteomes" id="UP000587508"/>
    </source>
</evidence>
<dbReference type="InterPro" id="IPR023296">
    <property type="entry name" value="Glyco_hydro_beta-prop_sf"/>
</dbReference>
<dbReference type="CDD" id="cd08990">
    <property type="entry name" value="GH43_AXH_like"/>
    <property type="match status" value="1"/>
</dbReference>
<evidence type="ECO:0000256" key="9">
    <source>
        <dbReference type="SAM" id="SignalP"/>
    </source>
</evidence>